<dbReference type="PANTHER" id="PTHR33418:SF1">
    <property type="entry name" value="HELICASE-ASSOCIATED DOMAIN-CONTAINING PROTEIN"/>
    <property type="match status" value="1"/>
</dbReference>
<evidence type="ECO:0000313" key="3">
    <source>
        <dbReference type="EMBL" id="CAD9565739.1"/>
    </source>
</evidence>
<accession>A0A6U2MHG8</accession>
<dbReference type="EMBL" id="HBGY01008139">
    <property type="protein sequence ID" value="CAD9565737.1"/>
    <property type="molecule type" value="Transcribed_RNA"/>
</dbReference>
<reference evidence="2" key="1">
    <citation type="submission" date="2021-01" db="EMBL/GenBank/DDBJ databases">
        <authorList>
            <person name="Corre E."/>
            <person name="Pelletier E."/>
            <person name="Niang G."/>
            <person name="Scheremetjew M."/>
            <person name="Finn R."/>
            <person name="Kale V."/>
            <person name="Holt S."/>
            <person name="Cochrane G."/>
            <person name="Meng A."/>
            <person name="Brown T."/>
            <person name="Cohen L."/>
        </authorList>
    </citation>
    <scope>NUCLEOTIDE SEQUENCE</scope>
    <source>
        <strain evidence="2">B650</strain>
    </source>
</reference>
<evidence type="ECO:0000259" key="1">
    <source>
        <dbReference type="Pfam" id="PF03457"/>
    </source>
</evidence>
<dbReference type="InterPro" id="IPR005114">
    <property type="entry name" value="Helicase_assoc"/>
</dbReference>
<evidence type="ECO:0000313" key="2">
    <source>
        <dbReference type="EMBL" id="CAD9565737.1"/>
    </source>
</evidence>
<sequence>MTKLGFRFTFDHIYEEMDFEDMLGRLLAYESEHKANYQIPKKYPPDPELGAWVAAVRRIGRDSIDATEREALDDIGFAWVSKRKCGSKFMNGFRELKSQFVRELGTDAEFETLDYQDDFKEIWGKVLSANTESERWLVAQRDAHRLGKLSDARVAYMDQLLGLDWREC</sequence>
<protein>
    <recommendedName>
        <fullName evidence="1">Helicase-associated domain-containing protein</fullName>
    </recommendedName>
</protein>
<dbReference type="AlphaFoldDB" id="A0A6U2MHG8"/>
<gene>
    <name evidence="2" type="ORF">LDAN0321_LOCUS5121</name>
    <name evidence="3" type="ORF">LDAN0321_LOCUS5122</name>
</gene>
<dbReference type="Pfam" id="PF03457">
    <property type="entry name" value="HA"/>
    <property type="match status" value="1"/>
</dbReference>
<dbReference type="EMBL" id="HBGY01008140">
    <property type="protein sequence ID" value="CAD9565739.1"/>
    <property type="molecule type" value="Transcribed_RNA"/>
</dbReference>
<organism evidence="2">
    <name type="scientific">Leptocylindrus danicus</name>
    <dbReference type="NCBI Taxonomy" id="163516"/>
    <lineage>
        <taxon>Eukaryota</taxon>
        <taxon>Sar</taxon>
        <taxon>Stramenopiles</taxon>
        <taxon>Ochrophyta</taxon>
        <taxon>Bacillariophyta</taxon>
        <taxon>Coscinodiscophyceae</taxon>
        <taxon>Chaetocerotophycidae</taxon>
        <taxon>Leptocylindrales</taxon>
        <taxon>Leptocylindraceae</taxon>
        <taxon>Leptocylindrus</taxon>
    </lineage>
</organism>
<feature type="domain" description="Helicase-associated" evidence="1">
    <location>
        <begin position="16"/>
        <end position="77"/>
    </location>
</feature>
<proteinExistence type="predicted"/>
<name>A0A6U2MHG8_9STRA</name>
<dbReference type="PANTHER" id="PTHR33418">
    <property type="entry name" value="HELICASE-ASSOCIATED"/>
    <property type="match status" value="1"/>
</dbReference>